<feature type="transmembrane region" description="Helical" evidence="1">
    <location>
        <begin position="133"/>
        <end position="156"/>
    </location>
</feature>
<accession>A0A4U8T9P4</accession>
<gene>
    <name evidence="2" type="ORF">LS71_006580</name>
</gene>
<protein>
    <submittedName>
        <fullName evidence="2">Uncharacterized protein</fullName>
    </submittedName>
</protein>
<feature type="transmembrane region" description="Helical" evidence="1">
    <location>
        <begin position="38"/>
        <end position="61"/>
    </location>
</feature>
<comment type="caution">
    <text evidence="2">The sequence shown here is derived from an EMBL/GenBank/DDBJ whole genome shotgun (WGS) entry which is preliminary data.</text>
</comment>
<feature type="transmembrane region" description="Helical" evidence="1">
    <location>
        <begin position="12"/>
        <end position="32"/>
    </location>
</feature>
<evidence type="ECO:0000256" key="1">
    <source>
        <dbReference type="SAM" id="Phobius"/>
    </source>
</evidence>
<name>A0A4U8T9P4_9HELI</name>
<dbReference type="Proteomes" id="UP000029733">
    <property type="component" value="Unassembled WGS sequence"/>
</dbReference>
<proteinExistence type="predicted"/>
<keyword evidence="1" id="KW-0812">Transmembrane</keyword>
<sequence>MANTTNTKKAGIQGISVSLLCAIAVFGALVGYQCGLNIMLSFEVGFVGNVCIVGSSFLAMLKKLKHLPAQESPKTHSKEGKNKQGAKEKGAFFTDFSTKFTLGTQMSIAFLRILSYLALAGAIIALFKYELFSFVGFFVGLFVALVALIGLSLWYIKAS</sequence>
<evidence type="ECO:0000313" key="2">
    <source>
        <dbReference type="EMBL" id="TLD96383.1"/>
    </source>
</evidence>
<keyword evidence="1" id="KW-1133">Transmembrane helix</keyword>
<keyword evidence="1" id="KW-0472">Membrane</keyword>
<dbReference type="STRING" id="1677920.LS71_05200"/>
<reference evidence="2 3" key="1">
    <citation type="journal article" date="2014" name="Genome Announc.">
        <title>Draft genome sequences of eight enterohepatic helicobacter species isolated from both laboratory and wild rodents.</title>
        <authorList>
            <person name="Sheh A."/>
            <person name="Shen Z."/>
            <person name="Fox J.G."/>
        </authorList>
    </citation>
    <scope>NUCLEOTIDE SEQUENCE [LARGE SCALE GENOMIC DNA]</scope>
    <source>
        <strain evidence="2 3">MIT 09-6949</strain>
    </source>
</reference>
<organism evidence="2 3">
    <name type="scientific">Helicobacter jaachi</name>
    <dbReference type="NCBI Taxonomy" id="1677920"/>
    <lineage>
        <taxon>Bacteria</taxon>
        <taxon>Pseudomonadati</taxon>
        <taxon>Campylobacterota</taxon>
        <taxon>Epsilonproteobacteria</taxon>
        <taxon>Campylobacterales</taxon>
        <taxon>Helicobacteraceae</taxon>
        <taxon>Helicobacter</taxon>
    </lineage>
</organism>
<evidence type="ECO:0000313" key="3">
    <source>
        <dbReference type="Proteomes" id="UP000029733"/>
    </source>
</evidence>
<keyword evidence="3" id="KW-1185">Reference proteome</keyword>
<dbReference type="EMBL" id="JRPR02000004">
    <property type="protein sequence ID" value="TLD96383.1"/>
    <property type="molecule type" value="Genomic_DNA"/>
</dbReference>
<dbReference type="AlphaFoldDB" id="A0A4U8T9P4"/>
<feature type="transmembrane region" description="Helical" evidence="1">
    <location>
        <begin position="109"/>
        <end position="127"/>
    </location>
</feature>
<dbReference type="RefSeq" id="WP_034354618.1">
    <property type="nucleotide sequence ID" value="NZ_JRPR02000004.1"/>
</dbReference>